<feature type="compositionally biased region" description="Polar residues" evidence="2">
    <location>
        <begin position="50"/>
        <end position="66"/>
    </location>
</feature>
<comment type="caution">
    <text evidence="5">The sequence shown here is derived from an EMBL/GenBank/DDBJ whole genome shotgun (WGS) entry which is preliminary data.</text>
</comment>
<accession>A0ABR4E2X6</accession>
<feature type="compositionally biased region" description="Low complexity" evidence="2">
    <location>
        <begin position="85"/>
        <end position="108"/>
    </location>
</feature>
<evidence type="ECO:0000259" key="4">
    <source>
        <dbReference type="Pfam" id="PF24564"/>
    </source>
</evidence>
<keyword evidence="6" id="KW-1185">Reference proteome</keyword>
<organism evidence="5 6">
    <name type="scientific">Diaporthe vaccinii</name>
    <dbReference type="NCBI Taxonomy" id="105482"/>
    <lineage>
        <taxon>Eukaryota</taxon>
        <taxon>Fungi</taxon>
        <taxon>Dikarya</taxon>
        <taxon>Ascomycota</taxon>
        <taxon>Pezizomycotina</taxon>
        <taxon>Sordariomycetes</taxon>
        <taxon>Sordariomycetidae</taxon>
        <taxon>Diaporthales</taxon>
        <taxon>Diaporthaceae</taxon>
        <taxon>Diaporthe</taxon>
        <taxon>Diaporthe eres species complex</taxon>
    </lineage>
</organism>
<dbReference type="InterPro" id="IPR027417">
    <property type="entry name" value="P-loop_NTPase"/>
</dbReference>
<feature type="region of interest" description="Disordered" evidence="2">
    <location>
        <begin position="166"/>
        <end position="215"/>
    </location>
</feature>
<dbReference type="InterPro" id="IPR056024">
    <property type="entry name" value="DUF7605"/>
</dbReference>
<feature type="region of interest" description="Disordered" evidence="2">
    <location>
        <begin position="1"/>
        <end position="129"/>
    </location>
</feature>
<keyword evidence="1" id="KW-0175">Coiled coil</keyword>
<dbReference type="EMBL" id="JBAWTH010000108">
    <property type="protein sequence ID" value="KAL2276766.1"/>
    <property type="molecule type" value="Genomic_DNA"/>
</dbReference>
<dbReference type="PANTHER" id="PTHR36681:SF3">
    <property type="entry name" value="NUCLEAR GTPASE, GERMINAL CENTER-ASSOCIATED, TANDEM DUPLICATE 3"/>
    <property type="match status" value="1"/>
</dbReference>
<feature type="coiled-coil region" evidence="1">
    <location>
        <begin position="547"/>
        <end position="574"/>
    </location>
</feature>
<dbReference type="InterPro" id="IPR045063">
    <property type="entry name" value="Dynamin_N"/>
</dbReference>
<dbReference type="PANTHER" id="PTHR36681">
    <property type="entry name" value="NUCLEAR GTPASE, GERMINAL CENTER-ASSOCIATED, TANDEM DUPLICATE 3"/>
    <property type="match status" value="1"/>
</dbReference>
<evidence type="ECO:0000313" key="6">
    <source>
        <dbReference type="Proteomes" id="UP001600888"/>
    </source>
</evidence>
<gene>
    <name evidence="5" type="ORF">FJTKL_00429</name>
</gene>
<dbReference type="SUPFAM" id="SSF52540">
    <property type="entry name" value="P-loop containing nucleoside triphosphate hydrolases"/>
    <property type="match status" value="1"/>
</dbReference>
<dbReference type="Proteomes" id="UP001600888">
    <property type="component" value="Unassembled WGS sequence"/>
</dbReference>
<dbReference type="Gene3D" id="3.40.50.300">
    <property type="entry name" value="P-loop containing nucleotide triphosphate hydrolases"/>
    <property type="match status" value="2"/>
</dbReference>
<feature type="domain" description="DUF7605" evidence="4">
    <location>
        <begin position="759"/>
        <end position="941"/>
    </location>
</feature>
<proteinExistence type="predicted"/>
<name>A0ABR4E2X6_9PEZI</name>
<dbReference type="Pfam" id="PF00350">
    <property type="entry name" value="Dynamin_N"/>
    <property type="match status" value="1"/>
</dbReference>
<dbReference type="Pfam" id="PF24564">
    <property type="entry name" value="DUF7605"/>
    <property type="match status" value="1"/>
</dbReference>
<reference evidence="5 6" key="1">
    <citation type="submission" date="2024-03" db="EMBL/GenBank/DDBJ databases">
        <title>A high-quality draft genome sequence of Diaporthe vaccinii, a causative agent of upright dieback and viscid rot disease in cranberry plants.</title>
        <authorList>
            <person name="Sarrasin M."/>
            <person name="Lang B.F."/>
            <person name="Burger G."/>
        </authorList>
    </citation>
    <scope>NUCLEOTIDE SEQUENCE [LARGE SCALE GENOMIC DNA]</scope>
    <source>
        <strain evidence="5 6">IS7</strain>
    </source>
</reference>
<feature type="domain" description="Dynamin N-terminal" evidence="3">
    <location>
        <begin position="272"/>
        <end position="498"/>
    </location>
</feature>
<evidence type="ECO:0000256" key="2">
    <source>
        <dbReference type="SAM" id="MobiDB-lite"/>
    </source>
</evidence>
<feature type="compositionally biased region" description="Polar residues" evidence="2">
    <location>
        <begin position="166"/>
        <end position="184"/>
    </location>
</feature>
<sequence>MTRTVLSARSTSTPSSSSSGNVTPTSGSITSTFAFRAGSDEGSESDNVRPITQGTFEPGQTPTSEPIASIERSPSPAFTFTVGWSSSGASTPKSSTFGRSLTPSISISLPPPVTPATTSNGLPSDARGESLARGLQDLQLSSRQSSAEPRTALDLQEIGAAIDALTTDTNDPSNAPPNNGTLVSSPRGHSRRRSTPRPGPVIHKVEDEEPPSDEFHRPAFQRRLADTRKLLGDLTDVLSSSSVHLEPDSTMKSLHERATKLSCFQPLSTRTVGFVGDSGVGKSSLLNSLLDYRGLARTTNNGAACTCVVTEYHYHAGDDFVVEVEKFSIEELCDQLSELLGCYKNFHAHGESLDEEARKDLEARANIAADTFRAMFRGSLQDDDWLLEESQDVILDQFHDWMTSASGLQSPSRQVVTSLEQCSSLLMQLTSEVLDAQVPATWPYIRKIKVSLKAHILSRGLILVDLPGLRDLNSARRNITERYIRNCHEIFAVCNIGRATTDVGVKCVFDLARDARLGHIGIVCTKSDDIDPEEIKDDWGKEPGRKIRKLLKSLHSLESELKEADEELATFHNLPDMGPETHQELLELLEDRRNVEKKRNAEDYELKRYAIEMRNAYVVGRLQETYRDHTTAETLHIFCVSNTMYWEKRTAEKSAAEPFLNLSGIIAIRKHCTAIVSSSQLRTSSSFLDNDVPTLLSEIELWVQSGLGSSSAEQKEAVRRVLCTFEEQLQKALASGTSPLTDVGLSLKESFRHKIWQGRNISEWTRGSTTACLDWSTWHHMSYAAFCRNGGNHSTANIGYRNWNKEAMHVMVADLEDPCDELRTDFQNQQLEVRKLISKSWEDAICLLKWAWPSSDTSEDDLCQALRPRKHLLIAAIEEIFDSSDGDLRTLETDVLTGVETSMFGTVMSTVYSEAMTHYGRGSDRRRKDVVANTLTGDTIFRNLMNSFKQRLYRHADKLQEDLTETVSEHLDGVRGTLDLVRQQHVAEESERDPEFRNRVALEVERIREVMRS</sequence>
<protein>
    <recommendedName>
        <fullName evidence="7">Tat pathway signal sequence</fullName>
    </recommendedName>
</protein>
<evidence type="ECO:0000259" key="3">
    <source>
        <dbReference type="Pfam" id="PF00350"/>
    </source>
</evidence>
<evidence type="ECO:0000313" key="5">
    <source>
        <dbReference type="EMBL" id="KAL2276766.1"/>
    </source>
</evidence>
<feature type="compositionally biased region" description="Low complexity" evidence="2">
    <location>
        <begin position="10"/>
        <end position="28"/>
    </location>
</feature>
<evidence type="ECO:0008006" key="7">
    <source>
        <dbReference type="Google" id="ProtNLM"/>
    </source>
</evidence>
<evidence type="ECO:0000256" key="1">
    <source>
        <dbReference type="SAM" id="Coils"/>
    </source>
</evidence>